<evidence type="ECO:0000313" key="6">
    <source>
        <dbReference type="Proteomes" id="UP000288805"/>
    </source>
</evidence>
<proteinExistence type="inferred from homology"/>
<dbReference type="InterPro" id="IPR005202">
    <property type="entry name" value="TF_GRAS"/>
</dbReference>
<feature type="compositionally biased region" description="Low complexity" evidence="4">
    <location>
        <begin position="170"/>
        <end position="184"/>
    </location>
</feature>
<dbReference type="PANTHER" id="PTHR31636">
    <property type="entry name" value="OSJNBA0084A10.13 PROTEIN-RELATED"/>
    <property type="match status" value="1"/>
</dbReference>
<evidence type="ECO:0000256" key="1">
    <source>
        <dbReference type="ARBA" id="ARBA00023015"/>
    </source>
</evidence>
<evidence type="ECO:0000313" key="5">
    <source>
        <dbReference type="EMBL" id="RVW85072.1"/>
    </source>
</evidence>
<dbReference type="Pfam" id="PF03514">
    <property type="entry name" value="GRAS"/>
    <property type="match status" value="2"/>
</dbReference>
<dbReference type="PROSITE" id="PS50985">
    <property type="entry name" value="GRAS"/>
    <property type="match status" value="1"/>
</dbReference>
<dbReference type="Proteomes" id="UP000288805">
    <property type="component" value="Unassembled WGS sequence"/>
</dbReference>
<accession>A0A438HKV0</accession>
<gene>
    <name evidence="5" type="primary">SCL1_0</name>
    <name evidence="5" type="ORF">CK203_037603</name>
</gene>
<evidence type="ECO:0000256" key="4">
    <source>
        <dbReference type="SAM" id="MobiDB-lite"/>
    </source>
</evidence>
<sequence>MSLVRSAELSAKAYGNPNLYSFKGSSTGPGFSAQIFRSDKRNIVYMTESYCGESNDPKYLVDSPTEELIHPPSSGISGRPFHPQGTASYQLIADSVSSMTPEGSFFESDYLECESPDQINYNEDKMRLKLQELERALLDDNDDDDDQSMEIDADWADPIGNELLHDSPKESSSSDSNLSSISSNKEVSLIPTRTTKQLLFDCAAALAEGNIDGASAMISELRQKVSIQGDPPQRIAAYMVEEQAGKKPHIRLTGVDDPDSIQRAVGGLKVIGQRLENLAEDLNLSFEFQAVASKTSNVTPGMLNCKPGEAL</sequence>
<comment type="similarity">
    <text evidence="3">Belongs to the GRAS family.</text>
</comment>
<evidence type="ECO:0000256" key="2">
    <source>
        <dbReference type="ARBA" id="ARBA00023163"/>
    </source>
</evidence>
<protein>
    <submittedName>
        <fullName evidence="5">Scarecrow-like protein 1</fullName>
    </submittedName>
</protein>
<feature type="region of interest" description="Disordered" evidence="4">
    <location>
        <begin position="156"/>
        <end position="184"/>
    </location>
</feature>
<dbReference type="AlphaFoldDB" id="A0A438HKV0"/>
<keyword evidence="1" id="KW-0805">Transcription regulation</keyword>
<name>A0A438HKV0_VITVI</name>
<keyword evidence="2" id="KW-0804">Transcription</keyword>
<feature type="region of interest" description="Leucine repeat II (LRII)" evidence="3">
    <location>
        <begin position="270"/>
        <end position="302"/>
    </location>
</feature>
<comment type="caution">
    <text evidence="5">The sequence shown here is derived from an EMBL/GenBank/DDBJ whole genome shotgun (WGS) entry which is preliminary data.</text>
</comment>
<evidence type="ECO:0000256" key="3">
    <source>
        <dbReference type="PROSITE-ProRule" id="PRU01191"/>
    </source>
</evidence>
<reference evidence="5 6" key="1">
    <citation type="journal article" date="2018" name="PLoS Genet.">
        <title>Population sequencing reveals clonal diversity and ancestral inbreeding in the grapevine cultivar Chardonnay.</title>
        <authorList>
            <person name="Roach M.J."/>
            <person name="Johnson D.L."/>
            <person name="Bohlmann J."/>
            <person name="van Vuuren H.J."/>
            <person name="Jones S.J."/>
            <person name="Pretorius I.S."/>
            <person name="Schmidt S.A."/>
            <person name="Borneman A.R."/>
        </authorList>
    </citation>
    <scope>NUCLEOTIDE SEQUENCE [LARGE SCALE GENOMIC DNA]</scope>
    <source>
        <strain evidence="6">cv. Chardonnay</strain>
        <tissue evidence="5">Leaf</tissue>
    </source>
</reference>
<dbReference type="EMBL" id="QGNW01000208">
    <property type="protein sequence ID" value="RVW85072.1"/>
    <property type="molecule type" value="Genomic_DNA"/>
</dbReference>
<comment type="caution">
    <text evidence="3">Lacks conserved residue(s) required for the propagation of feature annotation.</text>
</comment>
<organism evidence="5 6">
    <name type="scientific">Vitis vinifera</name>
    <name type="common">Grape</name>
    <dbReference type="NCBI Taxonomy" id="29760"/>
    <lineage>
        <taxon>Eukaryota</taxon>
        <taxon>Viridiplantae</taxon>
        <taxon>Streptophyta</taxon>
        <taxon>Embryophyta</taxon>
        <taxon>Tracheophyta</taxon>
        <taxon>Spermatophyta</taxon>
        <taxon>Magnoliopsida</taxon>
        <taxon>eudicotyledons</taxon>
        <taxon>Gunneridae</taxon>
        <taxon>Pentapetalae</taxon>
        <taxon>rosids</taxon>
        <taxon>Vitales</taxon>
        <taxon>Vitaceae</taxon>
        <taxon>Viteae</taxon>
        <taxon>Vitis</taxon>
    </lineage>
</organism>